<feature type="chain" id="PRO_5002819523" evidence="1">
    <location>
        <begin position="19"/>
        <end position="254"/>
    </location>
</feature>
<organism evidence="2 3">
    <name type="scientific">Drosophila willistoni</name>
    <name type="common">Fruit fly</name>
    <dbReference type="NCBI Taxonomy" id="7260"/>
    <lineage>
        <taxon>Eukaryota</taxon>
        <taxon>Metazoa</taxon>
        <taxon>Ecdysozoa</taxon>
        <taxon>Arthropoda</taxon>
        <taxon>Hexapoda</taxon>
        <taxon>Insecta</taxon>
        <taxon>Pterygota</taxon>
        <taxon>Neoptera</taxon>
        <taxon>Endopterygota</taxon>
        <taxon>Diptera</taxon>
        <taxon>Brachycera</taxon>
        <taxon>Muscomorpha</taxon>
        <taxon>Ephydroidea</taxon>
        <taxon>Drosophilidae</taxon>
        <taxon>Drosophila</taxon>
        <taxon>Sophophora</taxon>
    </lineage>
</organism>
<dbReference type="InterPro" id="IPR038606">
    <property type="entry name" value="To_sf"/>
</dbReference>
<gene>
    <name evidence="2" type="primary">Dwil\GK12165</name>
    <name evidence="2" type="ORF">Dwil_GK12165</name>
</gene>
<dbReference type="OMA" id="YEFEHIS"/>
<dbReference type="OrthoDB" id="6370791at2759"/>
<feature type="signal peptide" evidence="1">
    <location>
        <begin position="1"/>
        <end position="18"/>
    </location>
</feature>
<name>B4N963_DROWI</name>
<dbReference type="SMART" id="SM00700">
    <property type="entry name" value="JHBP"/>
    <property type="match status" value="1"/>
</dbReference>
<dbReference type="Gene3D" id="3.15.10.30">
    <property type="entry name" value="Haemolymph juvenile hormone binding protein"/>
    <property type="match status" value="1"/>
</dbReference>
<dbReference type="eggNOG" id="ENOG502TB7N">
    <property type="taxonomic scope" value="Eukaryota"/>
</dbReference>
<evidence type="ECO:0000313" key="3">
    <source>
        <dbReference type="Proteomes" id="UP000007798"/>
    </source>
</evidence>
<evidence type="ECO:0000313" key="2">
    <source>
        <dbReference type="EMBL" id="EDW81610.1"/>
    </source>
</evidence>
<dbReference type="SMR" id="B4N963"/>
<dbReference type="HOGENOM" id="CLU_1074678_0_0_1"/>
<protein>
    <submittedName>
        <fullName evidence="2">Uncharacterized protein</fullName>
    </submittedName>
</protein>
<dbReference type="Proteomes" id="UP000007798">
    <property type="component" value="Unassembled WGS sequence"/>
</dbReference>
<reference evidence="2 3" key="1">
    <citation type="journal article" date="2007" name="Nature">
        <title>Evolution of genes and genomes on the Drosophila phylogeny.</title>
        <authorList>
            <consortium name="Drosophila 12 Genomes Consortium"/>
            <person name="Clark A.G."/>
            <person name="Eisen M.B."/>
            <person name="Smith D.R."/>
            <person name="Bergman C.M."/>
            <person name="Oliver B."/>
            <person name="Markow T.A."/>
            <person name="Kaufman T.C."/>
            <person name="Kellis M."/>
            <person name="Gelbart W."/>
            <person name="Iyer V.N."/>
            <person name="Pollard D.A."/>
            <person name="Sackton T.B."/>
            <person name="Larracuente A.M."/>
            <person name="Singh N.D."/>
            <person name="Abad J.P."/>
            <person name="Abt D.N."/>
            <person name="Adryan B."/>
            <person name="Aguade M."/>
            <person name="Akashi H."/>
            <person name="Anderson W.W."/>
            <person name="Aquadro C.F."/>
            <person name="Ardell D.H."/>
            <person name="Arguello R."/>
            <person name="Artieri C.G."/>
            <person name="Barbash D.A."/>
            <person name="Barker D."/>
            <person name="Barsanti P."/>
            <person name="Batterham P."/>
            <person name="Batzoglou S."/>
            <person name="Begun D."/>
            <person name="Bhutkar A."/>
            <person name="Blanco E."/>
            <person name="Bosak S.A."/>
            <person name="Bradley R.K."/>
            <person name="Brand A.D."/>
            <person name="Brent M.R."/>
            <person name="Brooks A.N."/>
            <person name="Brown R.H."/>
            <person name="Butlin R.K."/>
            <person name="Caggese C."/>
            <person name="Calvi B.R."/>
            <person name="Bernardo de Carvalho A."/>
            <person name="Caspi A."/>
            <person name="Castrezana S."/>
            <person name="Celniker S.E."/>
            <person name="Chang J.L."/>
            <person name="Chapple C."/>
            <person name="Chatterji S."/>
            <person name="Chinwalla A."/>
            <person name="Civetta A."/>
            <person name="Clifton S.W."/>
            <person name="Comeron J.M."/>
            <person name="Costello J.C."/>
            <person name="Coyne J.A."/>
            <person name="Daub J."/>
            <person name="David R.G."/>
            <person name="Delcher A.L."/>
            <person name="Delehaunty K."/>
            <person name="Do C.B."/>
            <person name="Ebling H."/>
            <person name="Edwards K."/>
            <person name="Eickbush T."/>
            <person name="Evans J.D."/>
            <person name="Filipski A."/>
            <person name="Findeiss S."/>
            <person name="Freyhult E."/>
            <person name="Fulton L."/>
            <person name="Fulton R."/>
            <person name="Garcia A.C."/>
            <person name="Gardiner A."/>
            <person name="Garfield D.A."/>
            <person name="Garvin B.E."/>
            <person name="Gibson G."/>
            <person name="Gilbert D."/>
            <person name="Gnerre S."/>
            <person name="Godfrey J."/>
            <person name="Good R."/>
            <person name="Gotea V."/>
            <person name="Gravely B."/>
            <person name="Greenberg A.J."/>
            <person name="Griffiths-Jones S."/>
            <person name="Gross S."/>
            <person name="Guigo R."/>
            <person name="Gustafson E.A."/>
            <person name="Haerty W."/>
            <person name="Hahn M.W."/>
            <person name="Halligan D.L."/>
            <person name="Halpern A.L."/>
            <person name="Halter G.M."/>
            <person name="Han M.V."/>
            <person name="Heger A."/>
            <person name="Hillier L."/>
            <person name="Hinrichs A.S."/>
            <person name="Holmes I."/>
            <person name="Hoskins R.A."/>
            <person name="Hubisz M.J."/>
            <person name="Hultmark D."/>
            <person name="Huntley M.A."/>
            <person name="Jaffe D.B."/>
            <person name="Jagadeeshan S."/>
            <person name="Jeck W.R."/>
            <person name="Johnson J."/>
            <person name="Jones C.D."/>
            <person name="Jordan W.C."/>
            <person name="Karpen G.H."/>
            <person name="Kataoka E."/>
            <person name="Keightley P.D."/>
            <person name="Kheradpour P."/>
            <person name="Kirkness E.F."/>
            <person name="Koerich L.B."/>
            <person name="Kristiansen K."/>
            <person name="Kudrna D."/>
            <person name="Kulathinal R.J."/>
            <person name="Kumar S."/>
            <person name="Kwok R."/>
            <person name="Lander E."/>
            <person name="Langley C.H."/>
            <person name="Lapoint R."/>
            <person name="Lazzaro B.P."/>
            <person name="Lee S.J."/>
            <person name="Levesque L."/>
            <person name="Li R."/>
            <person name="Lin C.F."/>
            <person name="Lin M.F."/>
            <person name="Lindblad-Toh K."/>
            <person name="Llopart A."/>
            <person name="Long M."/>
            <person name="Low L."/>
            <person name="Lozovsky E."/>
            <person name="Lu J."/>
            <person name="Luo M."/>
            <person name="Machado C.A."/>
            <person name="Makalowski W."/>
            <person name="Marzo M."/>
            <person name="Matsuda M."/>
            <person name="Matzkin L."/>
            <person name="McAllister B."/>
            <person name="McBride C.S."/>
            <person name="McKernan B."/>
            <person name="McKernan K."/>
            <person name="Mendez-Lago M."/>
            <person name="Minx P."/>
            <person name="Mollenhauer M.U."/>
            <person name="Montooth K."/>
            <person name="Mount S.M."/>
            <person name="Mu X."/>
            <person name="Myers E."/>
            <person name="Negre B."/>
            <person name="Newfeld S."/>
            <person name="Nielsen R."/>
            <person name="Noor M.A."/>
            <person name="O'Grady P."/>
            <person name="Pachter L."/>
            <person name="Papaceit M."/>
            <person name="Parisi M.J."/>
            <person name="Parisi M."/>
            <person name="Parts L."/>
            <person name="Pedersen J.S."/>
            <person name="Pesole G."/>
            <person name="Phillippy A.M."/>
            <person name="Ponting C.P."/>
            <person name="Pop M."/>
            <person name="Porcelli D."/>
            <person name="Powell J.R."/>
            <person name="Prohaska S."/>
            <person name="Pruitt K."/>
            <person name="Puig M."/>
            <person name="Quesneville H."/>
            <person name="Ram K.R."/>
            <person name="Rand D."/>
            <person name="Rasmussen M.D."/>
            <person name="Reed L.K."/>
            <person name="Reenan R."/>
            <person name="Reily A."/>
            <person name="Remington K.A."/>
            <person name="Rieger T.T."/>
            <person name="Ritchie M.G."/>
            <person name="Robin C."/>
            <person name="Rogers Y.H."/>
            <person name="Rohde C."/>
            <person name="Rozas J."/>
            <person name="Rubenfield M.J."/>
            <person name="Ruiz A."/>
            <person name="Russo S."/>
            <person name="Salzberg S.L."/>
            <person name="Sanchez-Gracia A."/>
            <person name="Saranga D.J."/>
            <person name="Sato H."/>
            <person name="Schaeffer S.W."/>
            <person name="Schatz M.C."/>
            <person name="Schlenke T."/>
            <person name="Schwartz R."/>
            <person name="Segarra C."/>
            <person name="Singh R.S."/>
            <person name="Sirot L."/>
            <person name="Sirota M."/>
            <person name="Sisneros N.B."/>
            <person name="Smith C.D."/>
            <person name="Smith T.F."/>
            <person name="Spieth J."/>
            <person name="Stage D.E."/>
            <person name="Stark A."/>
            <person name="Stephan W."/>
            <person name="Strausberg R.L."/>
            <person name="Strempel S."/>
            <person name="Sturgill D."/>
            <person name="Sutton G."/>
            <person name="Sutton G.G."/>
            <person name="Tao W."/>
            <person name="Teichmann S."/>
            <person name="Tobari Y.N."/>
            <person name="Tomimura Y."/>
            <person name="Tsolas J.M."/>
            <person name="Valente V.L."/>
            <person name="Venter E."/>
            <person name="Venter J.C."/>
            <person name="Vicario S."/>
            <person name="Vieira F.G."/>
            <person name="Vilella A.J."/>
            <person name="Villasante A."/>
            <person name="Walenz B."/>
            <person name="Wang J."/>
            <person name="Wasserman M."/>
            <person name="Watts T."/>
            <person name="Wilson D."/>
            <person name="Wilson R.K."/>
            <person name="Wing R.A."/>
            <person name="Wolfner M.F."/>
            <person name="Wong A."/>
            <person name="Wong G.K."/>
            <person name="Wu C.I."/>
            <person name="Wu G."/>
            <person name="Yamamoto D."/>
            <person name="Yang H.P."/>
            <person name="Yang S.P."/>
            <person name="Yorke J.A."/>
            <person name="Yoshida K."/>
            <person name="Zdobnov E."/>
            <person name="Zhang P."/>
            <person name="Zhang Y."/>
            <person name="Zimin A.V."/>
            <person name="Baldwin J."/>
            <person name="Abdouelleil A."/>
            <person name="Abdulkadir J."/>
            <person name="Abebe A."/>
            <person name="Abera B."/>
            <person name="Abreu J."/>
            <person name="Acer S.C."/>
            <person name="Aftuck L."/>
            <person name="Alexander A."/>
            <person name="An P."/>
            <person name="Anderson E."/>
            <person name="Anderson S."/>
            <person name="Arachi H."/>
            <person name="Azer M."/>
            <person name="Bachantsang P."/>
            <person name="Barry A."/>
            <person name="Bayul T."/>
            <person name="Berlin A."/>
            <person name="Bessette D."/>
            <person name="Bloom T."/>
            <person name="Blye J."/>
            <person name="Boguslavskiy L."/>
            <person name="Bonnet C."/>
            <person name="Boukhgalter B."/>
            <person name="Bourzgui I."/>
            <person name="Brown A."/>
            <person name="Cahill P."/>
            <person name="Channer S."/>
            <person name="Cheshatsang Y."/>
            <person name="Chuda L."/>
            <person name="Citroen M."/>
            <person name="Collymore A."/>
            <person name="Cooke P."/>
            <person name="Costello M."/>
            <person name="D'Aco K."/>
            <person name="Daza R."/>
            <person name="De Haan G."/>
            <person name="DeGray S."/>
            <person name="DeMaso C."/>
            <person name="Dhargay N."/>
            <person name="Dooley K."/>
            <person name="Dooley E."/>
            <person name="Doricent M."/>
            <person name="Dorje P."/>
            <person name="Dorjee K."/>
            <person name="Dupes A."/>
            <person name="Elong R."/>
            <person name="Falk J."/>
            <person name="Farina A."/>
            <person name="Faro S."/>
            <person name="Ferguson D."/>
            <person name="Fisher S."/>
            <person name="Foley C.D."/>
            <person name="Franke A."/>
            <person name="Friedrich D."/>
            <person name="Gadbois L."/>
            <person name="Gearin G."/>
            <person name="Gearin C.R."/>
            <person name="Giannoukos G."/>
            <person name="Goode T."/>
            <person name="Graham J."/>
            <person name="Grandbois E."/>
            <person name="Grewal S."/>
            <person name="Gyaltsen K."/>
            <person name="Hafez N."/>
            <person name="Hagos B."/>
            <person name="Hall J."/>
            <person name="Henson C."/>
            <person name="Hollinger A."/>
            <person name="Honan T."/>
            <person name="Huard M.D."/>
            <person name="Hughes L."/>
            <person name="Hurhula B."/>
            <person name="Husby M.E."/>
            <person name="Kamat A."/>
            <person name="Kanga B."/>
            <person name="Kashin S."/>
            <person name="Khazanovich D."/>
            <person name="Kisner P."/>
            <person name="Lance K."/>
            <person name="Lara M."/>
            <person name="Lee W."/>
            <person name="Lennon N."/>
            <person name="Letendre F."/>
            <person name="LeVine R."/>
            <person name="Lipovsky A."/>
            <person name="Liu X."/>
            <person name="Liu J."/>
            <person name="Liu S."/>
            <person name="Lokyitsang T."/>
            <person name="Lokyitsang Y."/>
            <person name="Lubonja R."/>
            <person name="Lui A."/>
            <person name="MacDonald P."/>
            <person name="Magnisalis V."/>
            <person name="Maru K."/>
            <person name="Matthews C."/>
            <person name="McCusker W."/>
            <person name="McDonough S."/>
            <person name="Mehta T."/>
            <person name="Meldrim J."/>
            <person name="Meneus L."/>
            <person name="Mihai O."/>
            <person name="Mihalev A."/>
            <person name="Mihova T."/>
            <person name="Mittelman R."/>
            <person name="Mlenga V."/>
            <person name="Montmayeur A."/>
            <person name="Mulrain L."/>
            <person name="Navidi A."/>
            <person name="Naylor J."/>
            <person name="Negash T."/>
            <person name="Nguyen T."/>
            <person name="Nguyen N."/>
            <person name="Nicol R."/>
            <person name="Norbu C."/>
            <person name="Norbu N."/>
            <person name="Novod N."/>
            <person name="O'Neill B."/>
            <person name="Osman S."/>
            <person name="Markiewicz E."/>
            <person name="Oyono O.L."/>
            <person name="Patti C."/>
            <person name="Phunkhang P."/>
            <person name="Pierre F."/>
            <person name="Priest M."/>
            <person name="Raghuraman S."/>
            <person name="Rege F."/>
            <person name="Reyes R."/>
            <person name="Rise C."/>
            <person name="Rogov P."/>
            <person name="Ross K."/>
            <person name="Ryan E."/>
            <person name="Settipalli S."/>
            <person name="Shea T."/>
            <person name="Sherpa N."/>
            <person name="Shi L."/>
            <person name="Shih D."/>
            <person name="Sparrow T."/>
            <person name="Spaulding J."/>
            <person name="Stalker J."/>
            <person name="Stange-Thomann N."/>
            <person name="Stavropoulos S."/>
            <person name="Stone C."/>
            <person name="Strader C."/>
            <person name="Tesfaye S."/>
            <person name="Thomson T."/>
            <person name="Thoulutsang Y."/>
            <person name="Thoulutsang D."/>
            <person name="Topham K."/>
            <person name="Topping I."/>
            <person name="Tsamla T."/>
            <person name="Vassiliev H."/>
            <person name="Vo A."/>
            <person name="Wangchuk T."/>
            <person name="Wangdi T."/>
            <person name="Weiand M."/>
            <person name="Wilkinson J."/>
            <person name="Wilson A."/>
            <person name="Yadav S."/>
            <person name="Young G."/>
            <person name="Yu Q."/>
            <person name="Zembek L."/>
            <person name="Zhong D."/>
            <person name="Zimmer A."/>
            <person name="Zwirko Z."/>
            <person name="Jaffe D.B."/>
            <person name="Alvarez P."/>
            <person name="Brockman W."/>
            <person name="Butler J."/>
            <person name="Chin C."/>
            <person name="Gnerre S."/>
            <person name="Grabherr M."/>
            <person name="Kleber M."/>
            <person name="Mauceli E."/>
            <person name="MacCallum I."/>
        </authorList>
    </citation>
    <scope>NUCLEOTIDE SEQUENCE [LARGE SCALE GENOMIC DNA]</scope>
    <source>
        <strain evidence="3">Tucson 14030-0811.24</strain>
    </source>
</reference>
<dbReference type="PANTHER" id="PTHR20993">
    <property type="entry name" value="GH07914P"/>
    <property type="match status" value="1"/>
</dbReference>
<evidence type="ECO:0000256" key="1">
    <source>
        <dbReference type="SAM" id="SignalP"/>
    </source>
</evidence>
<dbReference type="AlphaFoldDB" id="B4N963"/>
<dbReference type="Pfam" id="PF06585">
    <property type="entry name" value="JHBP"/>
    <property type="match status" value="1"/>
</dbReference>
<sequence length="254" mass="27957">MVSKFLLITALLVATASATPITIGTGVNFGQAMYKFLTAFKSIMPCGYAAEGIPVMAPLVTEFQSFSYESDNDYSISGNVSNINIIGLNNFHILDGSYDASSQHANFDLIFPEIQILGAYEVEGFVSIGGIHLPINQNSLLNEKLEDLRFVGSYNIESNNSSGLQLTDVKIEIYLGDFKLENWNSLWSVAANEFANDYGSAFLNYVIAEYRGDIGNLYSQLVVSEYNKLLANVNLSQVIDFLLTQAEKWEAADC</sequence>
<dbReference type="InParanoid" id="B4N963"/>
<dbReference type="PhylomeDB" id="B4N963"/>
<keyword evidence="1" id="KW-0732">Signal</keyword>
<keyword evidence="3" id="KW-1185">Reference proteome</keyword>
<dbReference type="PANTHER" id="PTHR20993:SF0">
    <property type="entry name" value="GH07914P"/>
    <property type="match status" value="1"/>
</dbReference>
<dbReference type="KEGG" id="dwi:6646850"/>
<proteinExistence type="predicted"/>
<accession>B4N963</accession>
<dbReference type="InterPro" id="IPR010562">
    <property type="entry name" value="Haemolymph_juvenile_hormone-bd"/>
</dbReference>
<dbReference type="EMBL" id="CH964232">
    <property type="protein sequence ID" value="EDW81610.1"/>
    <property type="molecule type" value="Genomic_DNA"/>
</dbReference>